<keyword evidence="2" id="KW-1185">Reference proteome</keyword>
<dbReference type="Proteomes" id="UP000062973">
    <property type="component" value="Chromosome"/>
</dbReference>
<dbReference type="OrthoDB" id="9824281at2"/>
<reference evidence="1 2" key="1">
    <citation type="submission" date="2014-07" db="EMBL/GenBank/DDBJ databases">
        <title>Whole Genome Sequence of the Amycolatopsis methanolica 239.</title>
        <authorList>
            <person name="Tang B."/>
        </authorList>
    </citation>
    <scope>NUCLEOTIDE SEQUENCE [LARGE SCALE GENOMIC DNA]</scope>
    <source>
        <strain evidence="1 2">239</strain>
    </source>
</reference>
<evidence type="ECO:0000313" key="1">
    <source>
        <dbReference type="EMBL" id="AIJ22188.1"/>
    </source>
</evidence>
<organism evidence="1 2">
    <name type="scientific">Amycolatopsis methanolica 239</name>
    <dbReference type="NCBI Taxonomy" id="1068978"/>
    <lineage>
        <taxon>Bacteria</taxon>
        <taxon>Bacillati</taxon>
        <taxon>Actinomycetota</taxon>
        <taxon>Actinomycetes</taxon>
        <taxon>Pseudonocardiales</taxon>
        <taxon>Pseudonocardiaceae</taxon>
        <taxon>Amycolatopsis</taxon>
        <taxon>Amycolatopsis methanolica group</taxon>
    </lineage>
</organism>
<dbReference type="PATRIC" id="fig|1068978.7.peg.2230"/>
<dbReference type="EMBL" id="CP009110">
    <property type="protein sequence ID" value="AIJ22188.1"/>
    <property type="molecule type" value="Genomic_DNA"/>
</dbReference>
<proteinExistence type="predicted"/>
<dbReference type="RefSeq" id="WP_017981399.1">
    <property type="nucleotide sequence ID" value="NZ_AQUL01000001.1"/>
</dbReference>
<evidence type="ECO:0000313" key="2">
    <source>
        <dbReference type="Proteomes" id="UP000062973"/>
    </source>
</evidence>
<sequence length="492" mass="53089">MGNRLTRILADPAEIDLRYSDDDLRLLRRASESERDRLREVARDGAPESRVPATLALARLGGAREVLAATLADDACTGLLADGIGALGESYPEYADVVAPWAVRVLGAIELPLRDSVSLELRGLAAACGELRIADAGPVLLRISRAADEPAYREAWPLDSVLFLAAAAKAWPVAEVSEEITDRFGPNPDDSDSHVVEAIGALAARGEPEVAEWALRWCAEKLLESHEENTHTFLFVEALAARGPDGASLLGWVVDQSPFRAGAGVALKALAAVEPVEAHRYAVEEWLRFPSAAIEVLGELYQGTRNAEVVAFVDRIQDRFPWAASYRDDAVARIDATAGPGQIAAEMVALGLISRATAEEYLGNGPGESVPARLVRGLFEAEGVLVEFDPKGYTIPPAYGDLADRFAAVAGVSFENLELTDDFELSYVHNGQRYEFTPDDQGKYFDLLTVDEIAGTLSPPGPRRFVPLGEDAYVLADPRALDQLVETFGIEP</sequence>
<gene>
    <name evidence="1" type="ORF">AMETH_2096</name>
</gene>
<dbReference type="KEGG" id="amq:AMETH_2096"/>
<accession>A0A076MMX3</accession>
<dbReference type="STRING" id="1068978.AMETH_2096"/>
<dbReference type="AlphaFoldDB" id="A0A076MMX3"/>
<dbReference type="HOGENOM" id="CLU_553943_0_0_11"/>
<name>A0A076MMX3_AMYME</name>
<protein>
    <submittedName>
        <fullName evidence="1">Uncharacterized protein</fullName>
    </submittedName>
</protein>